<comment type="caution">
    <text evidence="1">The sequence shown here is derived from an EMBL/GenBank/DDBJ whole genome shotgun (WGS) entry which is preliminary data.</text>
</comment>
<dbReference type="EMBL" id="BGPR01024729">
    <property type="protein sequence ID" value="GBN93027.1"/>
    <property type="molecule type" value="Genomic_DNA"/>
</dbReference>
<keyword evidence="2" id="KW-1185">Reference proteome</keyword>
<evidence type="ECO:0000313" key="2">
    <source>
        <dbReference type="Proteomes" id="UP000499080"/>
    </source>
</evidence>
<protein>
    <submittedName>
        <fullName evidence="1">Uncharacterized protein</fullName>
    </submittedName>
</protein>
<gene>
    <name evidence="1" type="ORF">AVEN_256611_1</name>
</gene>
<sequence>MPASSAEGRNQSSVCPSISETEMFLTILTLAFRATLLRLMNRQFTQEPPTEFSERHPDDCDLRRGLFDVPGSGGVETEVLSRIPIMKNFSVPVERPN</sequence>
<evidence type="ECO:0000313" key="1">
    <source>
        <dbReference type="EMBL" id="GBN93027.1"/>
    </source>
</evidence>
<proteinExistence type="predicted"/>
<name>A0A4Y2SXP4_ARAVE</name>
<reference evidence="1 2" key="1">
    <citation type="journal article" date="2019" name="Sci. Rep.">
        <title>Orb-weaving spider Araneus ventricosus genome elucidates the spidroin gene catalogue.</title>
        <authorList>
            <person name="Kono N."/>
            <person name="Nakamura H."/>
            <person name="Ohtoshi R."/>
            <person name="Moran D.A.P."/>
            <person name="Shinohara A."/>
            <person name="Yoshida Y."/>
            <person name="Fujiwara M."/>
            <person name="Mori M."/>
            <person name="Tomita M."/>
            <person name="Arakawa K."/>
        </authorList>
    </citation>
    <scope>NUCLEOTIDE SEQUENCE [LARGE SCALE GENOMIC DNA]</scope>
</reference>
<dbReference type="Proteomes" id="UP000499080">
    <property type="component" value="Unassembled WGS sequence"/>
</dbReference>
<accession>A0A4Y2SXP4</accession>
<organism evidence="1 2">
    <name type="scientific">Araneus ventricosus</name>
    <name type="common">Orbweaver spider</name>
    <name type="synonym">Epeira ventricosa</name>
    <dbReference type="NCBI Taxonomy" id="182803"/>
    <lineage>
        <taxon>Eukaryota</taxon>
        <taxon>Metazoa</taxon>
        <taxon>Ecdysozoa</taxon>
        <taxon>Arthropoda</taxon>
        <taxon>Chelicerata</taxon>
        <taxon>Arachnida</taxon>
        <taxon>Araneae</taxon>
        <taxon>Araneomorphae</taxon>
        <taxon>Entelegynae</taxon>
        <taxon>Araneoidea</taxon>
        <taxon>Araneidae</taxon>
        <taxon>Araneus</taxon>
    </lineage>
</organism>
<dbReference type="AlphaFoldDB" id="A0A4Y2SXP4"/>